<dbReference type="PANTHER" id="PTHR22604:SF105">
    <property type="entry name" value="TRANS-1,2-DIHYDROBENZENE-1,2-DIOL DEHYDROGENASE"/>
    <property type="match status" value="1"/>
</dbReference>
<protein>
    <recommendedName>
        <fullName evidence="3">Gfo/Idh/MocA-like oxidoreductase C-terminal domain-containing protein</fullName>
    </recommendedName>
</protein>
<evidence type="ECO:0000313" key="2">
    <source>
        <dbReference type="EMBL" id="GAI74638.1"/>
    </source>
</evidence>
<keyword evidence="1" id="KW-0560">Oxidoreductase</keyword>
<evidence type="ECO:0008006" key="3">
    <source>
        <dbReference type="Google" id="ProtNLM"/>
    </source>
</evidence>
<dbReference type="SUPFAM" id="SSF55347">
    <property type="entry name" value="Glyceraldehyde-3-phosphate dehydrogenase-like, C-terminal domain"/>
    <property type="match status" value="1"/>
</dbReference>
<gene>
    <name evidence="2" type="ORF">S12H4_22305</name>
</gene>
<dbReference type="Gene3D" id="3.30.360.10">
    <property type="entry name" value="Dihydrodipicolinate Reductase, domain 2"/>
    <property type="match status" value="1"/>
</dbReference>
<dbReference type="GO" id="GO:0016491">
    <property type="term" value="F:oxidoreductase activity"/>
    <property type="evidence" value="ECO:0007669"/>
    <property type="project" value="UniProtKB-KW"/>
</dbReference>
<feature type="non-terminal residue" evidence="2">
    <location>
        <position position="1"/>
    </location>
</feature>
<accession>X1R271</accession>
<dbReference type="PANTHER" id="PTHR22604">
    <property type="entry name" value="OXIDOREDUCTASES"/>
    <property type="match status" value="1"/>
</dbReference>
<proteinExistence type="predicted"/>
<dbReference type="InterPro" id="IPR050984">
    <property type="entry name" value="Gfo/Idh/MocA_domain"/>
</dbReference>
<reference evidence="2" key="1">
    <citation type="journal article" date="2014" name="Front. Microbiol.">
        <title>High frequency of phylogenetically diverse reductive dehalogenase-homologous genes in deep subseafloor sedimentary metagenomes.</title>
        <authorList>
            <person name="Kawai M."/>
            <person name="Futagami T."/>
            <person name="Toyoda A."/>
            <person name="Takaki Y."/>
            <person name="Nishi S."/>
            <person name="Hori S."/>
            <person name="Arai W."/>
            <person name="Tsubouchi T."/>
            <person name="Morono Y."/>
            <person name="Uchiyama I."/>
            <person name="Ito T."/>
            <person name="Fujiyama A."/>
            <person name="Inagaki F."/>
            <person name="Takami H."/>
        </authorList>
    </citation>
    <scope>NUCLEOTIDE SEQUENCE</scope>
    <source>
        <strain evidence="2">Expedition CK06-06</strain>
    </source>
</reference>
<dbReference type="EMBL" id="BARW01011604">
    <property type="protein sequence ID" value="GAI74638.1"/>
    <property type="molecule type" value="Genomic_DNA"/>
</dbReference>
<sequence>QGAALLKYDKGEIADLSFALRTNAVNEAYVLGTEGYIKIDEIFAVPTKATLVINKKEAEVIEEPIIGGGLIYEAEEVMRCMKEGLKESPCMPLEESLQIMRIMDKIRAPWKLTYSNDIQ</sequence>
<organism evidence="2">
    <name type="scientific">marine sediment metagenome</name>
    <dbReference type="NCBI Taxonomy" id="412755"/>
    <lineage>
        <taxon>unclassified sequences</taxon>
        <taxon>metagenomes</taxon>
        <taxon>ecological metagenomes</taxon>
    </lineage>
</organism>
<name>X1R271_9ZZZZ</name>
<evidence type="ECO:0000256" key="1">
    <source>
        <dbReference type="ARBA" id="ARBA00023002"/>
    </source>
</evidence>
<dbReference type="AlphaFoldDB" id="X1R271"/>
<comment type="caution">
    <text evidence="2">The sequence shown here is derived from an EMBL/GenBank/DDBJ whole genome shotgun (WGS) entry which is preliminary data.</text>
</comment>